<gene>
    <name evidence="3" type="ORF">AUMI_111590</name>
</gene>
<dbReference type="AlphaFoldDB" id="A0A173LYV4"/>
<feature type="domain" description="NrtR DNA-binding winged helix" evidence="2">
    <location>
        <begin position="154"/>
        <end position="206"/>
    </location>
</feature>
<dbReference type="InterPro" id="IPR054105">
    <property type="entry name" value="WHD_NrtR"/>
</dbReference>
<dbReference type="PANTHER" id="PTHR43736">
    <property type="entry name" value="ADP-RIBOSE PYROPHOSPHATASE"/>
    <property type="match status" value="1"/>
</dbReference>
<dbReference type="RefSeq" id="WP_197702056.1">
    <property type="nucleotide sequence ID" value="NZ_AP017457.1"/>
</dbReference>
<accession>A0A173LYV4</accession>
<dbReference type="PANTHER" id="PTHR43736:SF4">
    <property type="entry name" value="SLR1690 PROTEIN"/>
    <property type="match status" value="1"/>
</dbReference>
<protein>
    <submittedName>
        <fullName evidence="3">Hydrolase</fullName>
    </submittedName>
</protein>
<sequence>MNEFVDSSGRALSDYARPSVTVDTAVLTVIPYTNELCVALVTNSDDQPCLPGTFIHENETLEQAAKRALREKVGDFDVSPIQLHVFDGQGRDPRGWVISVAHIAVVRFEDAPGIEFTAISDAEGLAYDHDEMLAKAVEKLRSDYSEQPDPWNLLERFTLRELREVHEAIDPNTPLRDSFRRLMQPMVVDTGEISSGSVGKPSRIWRKETEAERLERIYAKYERPVSMRTSRSNNARSRSQQIGNLESLSLESSLMGSSSSSSEKTDRNFVFEIQWYSGTTTHHEGLTLNQAQLRLQEFEKEVRSAWSSLSGSQQPRFARIVNNWGDVLEEISF</sequence>
<dbReference type="InterPro" id="IPR000086">
    <property type="entry name" value="NUDIX_hydrolase_dom"/>
</dbReference>
<dbReference type="CDD" id="cd18873">
    <property type="entry name" value="NUDIX_NadM_like"/>
    <property type="match status" value="1"/>
</dbReference>
<evidence type="ECO:0000259" key="2">
    <source>
        <dbReference type="Pfam" id="PF21906"/>
    </source>
</evidence>
<dbReference type="SUPFAM" id="SSF55811">
    <property type="entry name" value="Nudix"/>
    <property type="match status" value="1"/>
</dbReference>
<dbReference type="Gene3D" id="3.90.79.10">
    <property type="entry name" value="Nucleoside Triphosphate Pyrophosphohydrolase"/>
    <property type="match status" value="1"/>
</dbReference>
<dbReference type="SUPFAM" id="SSF46785">
    <property type="entry name" value="Winged helix' DNA-binding domain"/>
    <property type="match status" value="1"/>
</dbReference>
<evidence type="ECO:0000313" key="3">
    <source>
        <dbReference type="EMBL" id="BAU99701.1"/>
    </source>
</evidence>
<dbReference type="InterPro" id="IPR015797">
    <property type="entry name" value="NUDIX_hydrolase-like_dom_sf"/>
</dbReference>
<reference evidence="3 4" key="1">
    <citation type="journal article" date="2016" name="Genome Announc.">
        <title>Complete Genome Sequence of Aurantimicrobium minutum Type Strain KNCT, a Planktonic Ultramicrobacterium Isolated from River Water.</title>
        <authorList>
            <person name="Nakai R."/>
            <person name="Fujisawa T."/>
            <person name="Nakamura Y."/>
            <person name="Nishide H."/>
            <person name="Uchiyama I."/>
            <person name="Baba T."/>
            <person name="Toyoda A."/>
            <person name="Fujiyama A."/>
            <person name="Naganuma T."/>
            <person name="Niki H."/>
        </authorList>
    </citation>
    <scope>NUCLEOTIDE SEQUENCE [LARGE SCALE GENOMIC DNA]</scope>
    <source>
        <strain evidence="3 4">KNC</strain>
    </source>
</reference>
<evidence type="ECO:0000313" key="4">
    <source>
        <dbReference type="Proteomes" id="UP000243847"/>
    </source>
</evidence>
<dbReference type="InterPro" id="IPR036390">
    <property type="entry name" value="WH_DNA-bd_sf"/>
</dbReference>
<dbReference type="GeneID" id="80452792"/>
<dbReference type="Pfam" id="PF21906">
    <property type="entry name" value="WHD_NrtR"/>
    <property type="match status" value="1"/>
</dbReference>
<dbReference type="GO" id="GO:0016787">
    <property type="term" value="F:hydrolase activity"/>
    <property type="evidence" value="ECO:0007669"/>
    <property type="project" value="UniProtKB-KW"/>
</dbReference>
<proteinExistence type="predicted"/>
<dbReference type="Proteomes" id="UP000243847">
    <property type="component" value="Chromosome sequence1"/>
</dbReference>
<keyword evidence="3" id="KW-0378">Hydrolase</keyword>
<evidence type="ECO:0000259" key="1">
    <source>
        <dbReference type="Pfam" id="PF00293"/>
    </source>
</evidence>
<dbReference type="EMBL" id="AP017457">
    <property type="protein sequence ID" value="BAU99701.1"/>
    <property type="molecule type" value="Genomic_DNA"/>
</dbReference>
<dbReference type="InterPro" id="IPR036388">
    <property type="entry name" value="WH-like_DNA-bd_sf"/>
</dbReference>
<feature type="domain" description="Nudix hydrolase" evidence="1">
    <location>
        <begin position="40"/>
        <end position="132"/>
    </location>
</feature>
<organism evidence="3 4">
    <name type="scientific">Aurantimicrobium minutum</name>
    <dbReference type="NCBI Taxonomy" id="708131"/>
    <lineage>
        <taxon>Bacteria</taxon>
        <taxon>Bacillati</taxon>
        <taxon>Actinomycetota</taxon>
        <taxon>Actinomycetes</taxon>
        <taxon>Micrococcales</taxon>
        <taxon>Microbacteriaceae</taxon>
        <taxon>Aurantimicrobium</taxon>
    </lineage>
</organism>
<dbReference type="Gene3D" id="1.10.10.10">
    <property type="entry name" value="Winged helix-like DNA-binding domain superfamily/Winged helix DNA-binding domain"/>
    <property type="match status" value="1"/>
</dbReference>
<dbReference type="Pfam" id="PF00293">
    <property type="entry name" value="NUDIX"/>
    <property type="match status" value="1"/>
</dbReference>
<dbReference type="KEGG" id="amin:AUMI_111590"/>
<name>A0A173LYV4_9MICO</name>